<accession>A0A2S0HUV7</accession>
<dbReference type="Proteomes" id="UP000238442">
    <property type="component" value="Chromosome"/>
</dbReference>
<dbReference type="PANTHER" id="PTHR22939">
    <property type="entry name" value="SERINE PROTEASE FAMILY S1C HTRA-RELATED"/>
    <property type="match status" value="1"/>
</dbReference>
<keyword evidence="2" id="KW-1185">Reference proteome</keyword>
<dbReference type="Gene3D" id="2.40.10.120">
    <property type="match status" value="1"/>
</dbReference>
<dbReference type="GO" id="GO:0004252">
    <property type="term" value="F:serine-type endopeptidase activity"/>
    <property type="evidence" value="ECO:0007669"/>
    <property type="project" value="InterPro"/>
</dbReference>
<dbReference type="Pfam" id="PF13365">
    <property type="entry name" value="Trypsin_2"/>
    <property type="match status" value="1"/>
</dbReference>
<sequence length="466" mass="51738">MKYKTMTMNKLTSLLVLLVLISCKEKGLDTKFIAAKYYQGVVKVVLFDPELEKIEAGKGYLSRGSGFIVTEDGYLFTNKHVVETSVRGYLDYDITENNVKKSTISVYSDEIVQSKDLLKVYNAGYTVPVIQVFHGQGENDYDLYIAEVISIGTGTYDGAMLKIVSDMEGNPVHRKFTTVPIGNSDNVSQGEKLCVYGYPAQYKGNADLMMKDLSTISVGIMSGNDYVLNSDYGYIKTDAEIHPGNSGGPVFNEENKVIGIATAKGRSTGIGLVGGINGMYYISAIDSKAHSKLIANGLSLPSRSSSINTVKGTQQPIKTVKEINDLIAARTKKPLSPPSTSTGDYYVKSQIFFSHLSPAKNENLIPNKTKRYKSFNIDKTAGGTIWFYVDNYPNKLNTSKISVLIDKETSPGVYTKYRDFAVTVNPSHDIKYFDVHFYDEGKFRIRAYSNELKYINTSYLTLSYFK</sequence>
<dbReference type="AlphaFoldDB" id="A0A2S0HUV7"/>
<evidence type="ECO:0000313" key="1">
    <source>
        <dbReference type="EMBL" id="AVI50334.1"/>
    </source>
</evidence>
<name>A0A2S0HUV7_9FLAO</name>
<dbReference type="PRINTS" id="PR00834">
    <property type="entry name" value="PROTEASES2C"/>
</dbReference>
<dbReference type="OrthoDB" id="9766361at2"/>
<dbReference type="InterPro" id="IPR009003">
    <property type="entry name" value="Peptidase_S1_PA"/>
</dbReference>
<evidence type="ECO:0008006" key="3">
    <source>
        <dbReference type="Google" id="ProtNLM"/>
    </source>
</evidence>
<organism evidence="1 2">
    <name type="scientific">Pukyongia salina</name>
    <dbReference type="NCBI Taxonomy" id="2094025"/>
    <lineage>
        <taxon>Bacteria</taxon>
        <taxon>Pseudomonadati</taxon>
        <taxon>Bacteroidota</taxon>
        <taxon>Flavobacteriia</taxon>
        <taxon>Flavobacteriales</taxon>
        <taxon>Flavobacteriaceae</taxon>
        <taxon>Pukyongia</taxon>
    </lineage>
</organism>
<dbReference type="InterPro" id="IPR001940">
    <property type="entry name" value="Peptidase_S1C"/>
</dbReference>
<dbReference type="EMBL" id="CP027062">
    <property type="protein sequence ID" value="AVI50334.1"/>
    <property type="molecule type" value="Genomic_DNA"/>
</dbReference>
<protein>
    <recommendedName>
        <fullName evidence="3">Trypsin-like peptidase domain-containing protein</fullName>
    </recommendedName>
</protein>
<evidence type="ECO:0000313" key="2">
    <source>
        <dbReference type="Proteomes" id="UP000238442"/>
    </source>
</evidence>
<proteinExistence type="predicted"/>
<dbReference type="RefSeq" id="WP_105215089.1">
    <property type="nucleotide sequence ID" value="NZ_CP027062.1"/>
</dbReference>
<reference evidence="1 2" key="1">
    <citation type="submission" date="2018-02" db="EMBL/GenBank/DDBJ databases">
        <title>Genomic analysis of the strain RR4-38 isolated from a seawater recirculating aquaculture system.</title>
        <authorList>
            <person name="Kim Y.-S."/>
            <person name="Jang Y.H."/>
            <person name="Kim K.-H."/>
        </authorList>
    </citation>
    <scope>NUCLEOTIDE SEQUENCE [LARGE SCALE GENOMIC DNA]</scope>
    <source>
        <strain evidence="1 2">RR4-38</strain>
    </source>
</reference>
<dbReference type="KEGG" id="aue:C5O00_03800"/>
<dbReference type="PROSITE" id="PS51257">
    <property type="entry name" value="PROKAR_LIPOPROTEIN"/>
    <property type="match status" value="1"/>
</dbReference>
<dbReference type="GO" id="GO:0006508">
    <property type="term" value="P:proteolysis"/>
    <property type="evidence" value="ECO:0007669"/>
    <property type="project" value="InterPro"/>
</dbReference>
<gene>
    <name evidence="1" type="ORF">C5O00_03800</name>
</gene>
<dbReference type="SUPFAM" id="SSF50494">
    <property type="entry name" value="Trypsin-like serine proteases"/>
    <property type="match status" value="1"/>
</dbReference>
<dbReference type="PANTHER" id="PTHR22939:SF129">
    <property type="entry name" value="SERINE PROTEASE HTRA2, MITOCHONDRIAL"/>
    <property type="match status" value="1"/>
</dbReference>